<dbReference type="SMART" id="SM00228">
    <property type="entry name" value="PDZ"/>
    <property type="match status" value="1"/>
</dbReference>
<dbReference type="AlphaFoldDB" id="Q1Q2E3"/>
<dbReference type="Pfam" id="PF13180">
    <property type="entry name" value="PDZ_2"/>
    <property type="match status" value="1"/>
</dbReference>
<reference evidence="3" key="1">
    <citation type="journal article" date="2006" name="Nature">
        <title>Deciphering the evolution and metabolism of an anammox bacterium from a community genome.</title>
        <authorList>
            <person name="Strous M."/>
            <person name="Pelletier E."/>
            <person name="Mangenot S."/>
            <person name="Rattei T."/>
            <person name="Lehner A."/>
            <person name="Taylor M.W."/>
            <person name="Horn M."/>
            <person name="Daims H."/>
            <person name="Bartol-Mavel D."/>
            <person name="Wincker P."/>
            <person name="Barbe V."/>
            <person name="Fonknechten N."/>
            <person name="Vallenet D."/>
            <person name="Segurens B."/>
            <person name="Schenowitz-Truong C."/>
            <person name="Medigue C."/>
            <person name="Collingro A."/>
            <person name="Snel B."/>
            <person name="Dutilh B.E."/>
            <person name="OpDenCamp H.J.M."/>
            <person name="vanDerDrift C."/>
            <person name="Cirpus I."/>
            <person name="vanDePas-Schoonen K.T."/>
            <person name="Harhangi H.R."/>
            <person name="vanNiftrik L."/>
            <person name="Schmid M."/>
            <person name="Keltjens J."/>
            <person name="vanDeVossenberg J."/>
            <person name="Kartal B."/>
            <person name="Meier H."/>
            <person name="Frishman D."/>
            <person name="Huynen M.A."/>
            <person name="Mewes H."/>
            <person name="Weissenbach J."/>
            <person name="Jetten M.S.M."/>
            <person name="Wagner M."/>
            <person name="LePaslier D."/>
        </authorList>
    </citation>
    <scope>NUCLEOTIDE SEQUENCE</scope>
</reference>
<dbReference type="InterPro" id="IPR001478">
    <property type="entry name" value="PDZ"/>
</dbReference>
<dbReference type="Gene3D" id="2.30.42.10">
    <property type="match status" value="1"/>
</dbReference>
<dbReference type="SUPFAM" id="SSF50156">
    <property type="entry name" value="PDZ domain-like"/>
    <property type="match status" value="1"/>
</dbReference>
<reference evidence="3" key="2">
    <citation type="submission" date="2006-01" db="EMBL/GenBank/DDBJ databases">
        <authorList>
            <person name="Genoscope"/>
        </authorList>
    </citation>
    <scope>NUCLEOTIDE SEQUENCE</scope>
</reference>
<organism evidence="3">
    <name type="scientific">Kuenenia stuttgartiensis</name>
    <dbReference type="NCBI Taxonomy" id="174633"/>
    <lineage>
        <taxon>Bacteria</taxon>
        <taxon>Pseudomonadati</taxon>
        <taxon>Planctomycetota</taxon>
        <taxon>Candidatus Brocadiia</taxon>
        <taxon>Candidatus Brocadiales</taxon>
        <taxon>Candidatus Brocadiaceae</taxon>
        <taxon>Candidatus Kuenenia</taxon>
    </lineage>
</organism>
<keyword evidence="1" id="KW-0732">Signal</keyword>
<dbReference type="InterPro" id="IPR036034">
    <property type="entry name" value="PDZ_sf"/>
</dbReference>
<feature type="domain" description="PDZ" evidence="2">
    <location>
        <begin position="64"/>
        <end position="113"/>
    </location>
</feature>
<name>Q1Q2E3_KUEST</name>
<feature type="signal peptide" evidence="1">
    <location>
        <begin position="1"/>
        <end position="30"/>
    </location>
</feature>
<sequence length="795" mass="86713">MNMNMVIKILYRVILFCTLTVNMLPHHAFAKEAVPVSVRDVSFSPENFFELSETGFDKEKVHFNKGWIGIFMENEKDKGILVVETTKGSPAEKAGMKTGDIITKINNEPLVDNEGKNLIRFKNSIETMGAGAVPTLTVLRDGNVIECRPELIAKLLKNVKKPVSLPVLSPKTFLTQGAKKGQGQSFMDFVMENRAYRKMCSDTIQRIGEEVYVREGYQTNEASNPFRLSIIDYSLQNPMNTYETGKIIRDLFLEESIAGQVLSAAKLLDVEFSEREEINHEGDLQASIQRLINDIVPCVSLIKEVFDALTEDEFDFLYQSAQKIWVQEETIEPSDMARVLELSQKVDLSGLFEAVTLMLHRIEDIKKYDGDLTQTALQPFTLPAFLQGADNIKIPSGKEAGGDDDYAGDVLLVQDTSIGKIVIGGTGATYYYNDAAVIVDLGGNDYYSNNAGASGKEIPVSVCIDFSGNDTYNAAKSFVQGTGRFGIGILEDVKGDDKYLGRDFAQGAGLFGVGLLLDNEGDDFYSGNALNSGVGFFGLGQLIDANGNDVYFSRQFSQGVGFTKGIGILEDDNGNDFYFTGGKYPDFRDPEKSFQSMSQGMGMGIRPETTIVGASGGIGILIDKKGSDRYYGDYFSQGSGYYFSMGLLFDSEGSDTYYASRYAQGAGIHSAIGILGDNGGDDKYECSFGVSQGCGHDTGIGFLVDTMGNDIYTGEIVSQGAGMEKGIGVLADFQGDDVYRAKDSSQGFSFPSKTEEITGIGMLLDNQGESDVFCDVVRGDSLFYRANGGLLLNKK</sequence>
<accession>Q1Q2E3</accession>
<dbReference type="PROSITE" id="PS50106">
    <property type="entry name" value="PDZ"/>
    <property type="match status" value="1"/>
</dbReference>
<evidence type="ECO:0000313" key="3">
    <source>
        <dbReference type="EMBL" id="CAJ74187.1"/>
    </source>
</evidence>
<proteinExistence type="predicted"/>
<feature type="chain" id="PRO_5004195504" description="PDZ domain-containing protein" evidence="1">
    <location>
        <begin position="31"/>
        <end position="795"/>
    </location>
</feature>
<evidence type="ECO:0000256" key="1">
    <source>
        <dbReference type="SAM" id="SignalP"/>
    </source>
</evidence>
<dbReference type="EMBL" id="CT573071">
    <property type="protein sequence ID" value="CAJ74187.1"/>
    <property type="molecule type" value="Genomic_DNA"/>
</dbReference>
<gene>
    <name evidence="3" type="ORF">kuste3425</name>
</gene>
<protein>
    <recommendedName>
        <fullName evidence="2">PDZ domain-containing protein</fullName>
    </recommendedName>
</protein>
<evidence type="ECO:0000259" key="2">
    <source>
        <dbReference type="PROSITE" id="PS50106"/>
    </source>
</evidence>